<proteinExistence type="predicted"/>
<feature type="transmembrane region" description="Helical" evidence="1">
    <location>
        <begin position="309"/>
        <end position="333"/>
    </location>
</feature>
<accession>A0A2S0KPV2</accession>
<sequence length="342" mass="39023">MGKINKSIIFWVACLVFSVCIYVSYVSFSIKTEAKFSGSDNYSSTYITGSSNSKLEENLQKLLKTLKKFNSSAVVYPRDGTPFIYIYETPDTKSNYLIKGSSFTEADFNNMEAENNILVPSDTGLEYYFSNEKNFPYLDKNYRAIGVIDKNSPYLNRENKVIVPLSKMETLHSSEWYFSSTDKNFLDTISDILSKASSQEVSVEVNDVTLFKSIILISLSDKWGLVFLLASISSLLFLLIATELEIRNNRRRELIKFALGASKKSEYKFFIFRRLKEIFIGSLGPILILLVLDILNAQNGSINFFYIDIKSLTLVFILILVVIVIDSIMYFSLSFKRNGERL</sequence>
<organism evidence="2 3">
    <name type="scientific">Fastidiosipila sanguinis</name>
    <dbReference type="NCBI Taxonomy" id="236753"/>
    <lineage>
        <taxon>Bacteria</taxon>
        <taxon>Bacillati</taxon>
        <taxon>Bacillota</taxon>
        <taxon>Clostridia</taxon>
        <taxon>Eubacteriales</taxon>
        <taxon>Oscillospiraceae</taxon>
        <taxon>Fastidiosipila</taxon>
    </lineage>
</organism>
<dbReference type="EMBL" id="CP027226">
    <property type="protein sequence ID" value="AVM43034.1"/>
    <property type="molecule type" value="Genomic_DNA"/>
</dbReference>
<dbReference type="AlphaFoldDB" id="A0A2S0KPV2"/>
<feature type="transmembrane region" description="Helical" evidence="1">
    <location>
        <begin position="223"/>
        <end position="242"/>
    </location>
</feature>
<keyword evidence="1" id="KW-1133">Transmembrane helix</keyword>
<dbReference type="RefSeq" id="WP_106012981.1">
    <property type="nucleotide sequence ID" value="NZ_CP027226.1"/>
</dbReference>
<dbReference type="Proteomes" id="UP000237947">
    <property type="component" value="Chromosome"/>
</dbReference>
<evidence type="ECO:0000313" key="3">
    <source>
        <dbReference type="Proteomes" id="UP000237947"/>
    </source>
</evidence>
<evidence type="ECO:0000313" key="2">
    <source>
        <dbReference type="EMBL" id="AVM43034.1"/>
    </source>
</evidence>
<dbReference type="KEGG" id="fsa:C5Q98_07345"/>
<gene>
    <name evidence="2" type="ORF">C5Q98_07345</name>
</gene>
<evidence type="ECO:0000256" key="1">
    <source>
        <dbReference type="SAM" id="Phobius"/>
    </source>
</evidence>
<keyword evidence="1" id="KW-0812">Transmembrane</keyword>
<feature type="transmembrane region" description="Helical" evidence="1">
    <location>
        <begin position="7"/>
        <end position="28"/>
    </location>
</feature>
<protein>
    <submittedName>
        <fullName evidence="2">Uncharacterized protein</fullName>
    </submittedName>
</protein>
<feature type="transmembrane region" description="Helical" evidence="1">
    <location>
        <begin position="278"/>
        <end position="297"/>
    </location>
</feature>
<name>A0A2S0KPV2_9FIRM</name>
<keyword evidence="3" id="KW-1185">Reference proteome</keyword>
<reference evidence="3" key="1">
    <citation type="submission" date="2018-02" db="EMBL/GenBank/DDBJ databases">
        <authorList>
            <person name="Holder M.E."/>
            <person name="Ajami N.J."/>
            <person name="Petrosino J.F."/>
        </authorList>
    </citation>
    <scope>NUCLEOTIDE SEQUENCE [LARGE SCALE GENOMIC DNA]</scope>
    <source>
        <strain evidence="3">CCUG 47711</strain>
    </source>
</reference>
<keyword evidence="1" id="KW-0472">Membrane</keyword>